<evidence type="ECO:0000313" key="1">
    <source>
        <dbReference type="EMBL" id="CAB4651248.1"/>
    </source>
</evidence>
<name>A0A6J6KQK2_9ZZZZ</name>
<proteinExistence type="predicted"/>
<reference evidence="1" key="1">
    <citation type="submission" date="2020-05" db="EMBL/GenBank/DDBJ databases">
        <authorList>
            <person name="Chiriac C."/>
            <person name="Salcher M."/>
            <person name="Ghai R."/>
            <person name="Kavagutti S V."/>
        </authorList>
    </citation>
    <scope>NUCLEOTIDE SEQUENCE</scope>
</reference>
<organism evidence="1">
    <name type="scientific">freshwater metagenome</name>
    <dbReference type="NCBI Taxonomy" id="449393"/>
    <lineage>
        <taxon>unclassified sequences</taxon>
        <taxon>metagenomes</taxon>
        <taxon>ecological metagenomes</taxon>
    </lineage>
</organism>
<protein>
    <submittedName>
        <fullName evidence="1">Unannotated protein</fullName>
    </submittedName>
</protein>
<dbReference type="EMBL" id="CAEZWL010000008">
    <property type="protein sequence ID" value="CAB4651248.1"/>
    <property type="molecule type" value="Genomic_DNA"/>
</dbReference>
<dbReference type="AlphaFoldDB" id="A0A6J6KQK2"/>
<gene>
    <name evidence="1" type="ORF">UFOPK2243_00511</name>
</gene>
<accession>A0A6J6KQK2</accession>
<sequence>MNKRKTLSILLTAFLAVSLLTPTAASAAYTVAPKVGQCFQYTKAQVSAKYAPKNPINCSSSHNMETFAVKTWPVNTNPVDMDRQTTLDLVSELCDFWGTFPNAYDSRMKTSEFNYWAWYTPSRAGWAKGQRWLRCDAMIGKFASTEQWPPATYVSWKGLKLYTGSNV</sequence>